<keyword evidence="4" id="KW-0378">Hydrolase</keyword>
<dbReference type="InterPro" id="IPR023179">
    <property type="entry name" value="GTP-bd_ortho_bundle_sf"/>
</dbReference>
<feature type="domain" description="CP-type G" evidence="7">
    <location>
        <begin position="138"/>
        <end position="320"/>
    </location>
</feature>
<keyword evidence="5" id="KW-0342">GTP-binding</keyword>
<dbReference type="InterPro" id="IPR006073">
    <property type="entry name" value="GTP-bd"/>
</dbReference>
<dbReference type="AlphaFoldDB" id="A0A6B2KZV2"/>
<evidence type="ECO:0000256" key="3">
    <source>
        <dbReference type="ARBA" id="ARBA00022741"/>
    </source>
</evidence>
<evidence type="ECO:0000256" key="1">
    <source>
        <dbReference type="ARBA" id="ARBA00004496"/>
    </source>
</evidence>
<proteinExistence type="predicted"/>
<dbReference type="EMBL" id="GIBP01001232">
    <property type="protein sequence ID" value="NDV30201.1"/>
    <property type="molecule type" value="Transcribed_RNA"/>
</dbReference>
<feature type="compositionally biased region" description="Acidic residues" evidence="6">
    <location>
        <begin position="471"/>
        <end position="487"/>
    </location>
</feature>
<dbReference type="PANTHER" id="PTHR45709:SF2">
    <property type="entry name" value="LARGE SUBUNIT GTPASE 1 HOMOLOG"/>
    <property type="match status" value="1"/>
</dbReference>
<protein>
    <recommendedName>
        <fullName evidence="7">CP-type G domain-containing protein</fullName>
    </recommendedName>
</protein>
<feature type="compositionally biased region" description="Basic residues" evidence="6">
    <location>
        <begin position="557"/>
        <end position="569"/>
    </location>
</feature>
<dbReference type="InterPro" id="IPR043358">
    <property type="entry name" value="GNL1-like"/>
</dbReference>
<feature type="compositionally biased region" description="Acidic residues" evidence="6">
    <location>
        <begin position="495"/>
        <end position="530"/>
    </location>
</feature>
<dbReference type="Gene3D" id="3.40.50.300">
    <property type="entry name" value="P-loop containing nucleotide triphosphate hydrolases"/>
    <property type="match status" value="1"/>
</dbReference>
<evidence type="ECO:0000313" key="8">
    <source>
        <dbReference type="EMBL" id="NDV30201.1"/>
    </source>
</evidence>
<evidence type="ECO:0000259" key="7">
    <source>
        <dbReference type="PROSITE" id="PS51721"/>
    </source>
</evidence>
<organism evidence="8">
    <name type="scientific">Arcella intermedia</name>
    <dbReference type="NCBI Taxonomy" id="1963864"/>
    <lineage>
        <taxon>Eukaryota</taxon>
        <taxon>Amoebozoa</taxon>
        <taxon>Tubulinea</taxon>
        <taxon>Elardia</taxon>
        <taxon>Arcellinida</taxon>
        <taxon>Sphaerothecina</taxon>
        <taxon>Arcellidae</taxon>
        <taxon>Arcella</taxon>
    </lineage>
</organism>
<comment type="subcellular location">
    <subcellularLocation>
        <location evidence="1">Cytoplasm</location>
    </subcellularLocation>
</comment>
<feature type="region of interest" description="Disordered" evidence="6">
    <location>
        <begin position="1"/>
        <end position="21"/>
    </location>
</feature>
<evidence type="ECO:0000256" key="4">
    <source>
        <dbReference type="ARBA" id="ARBA00022801"/>
    </source>
</evidence>
<sequence>MIKQQNKSKKAPIIVQSTRHTTDLQPNTESILDQSDLDAILSYAELRGERFVAEKQKAVIITRDIIQVEIDTKRQEEMEKNWNNMVIPKRPDWDENTTAEQLKQKENAHFLEWRQNLAKLEQNEHLVLTPFERNPEVWRQLWRVVERSYLVVQIVDARNPLLFRCVDLENWVVSLGKRKLLLVNKADFLTDAQREVWAEFFEREGIEYVFFSARYSSEVDPEEYKKSRKDGKAKIFTRDELLQLFLEECKKEVDTEDPTFRHTVGMVGYPNVGKSSTINVILEEKKVSVSKTPGKTKHFQTLHIPDLPITLCDCPGLVFPSLMSTRAEMICNGLIRIAELREVASPISYICKAIPREVLERFYGLMLPHPKDHEDPHRAPTAVELLDAYGYVRGLMTRHGTPDQSRCGKLILDDFVTGKLIYSNPPPGVSLEEYKPYQLNTKHGKKIIEEVEEEQEEEQGTGEIAEHEGEGEVEGEGEAGVEGEAGEGEGAVGEVEGEGAEGEVEGEAEEVEGEAEGEAEEAEGEVEGEGGEGVLGGINLQTFEFVEDTNPNDHRKKESGRKHKRRQRQKLTTGNLSGAYVAGHKPSVVNYTGNQVGKTTLPTNIILMGGRKATIRTPNKL</sequence>
<feature type="compositionally biased region" description="Basic residues" evidence="6">
    <location>
        <begin position="1"/>
        <end position="10"/>
    </location>
</feature>
<dbReference type="PROSITE" id="PS51721">
    <property type="entry name" value="G_CP"/>
    <property type="match status" value="1"/>
</dbReference>
<name>A0A6B2KZV2_9EUKA</name>
<accession>A0A6B2KZV2</accession>
<dbReference type="Pfam" id="PF01926">
    <property type="entry name" value="MMR_HSR1"/>
    <property type="match status" value="1"/>
</dbReference>
<dbReference type="Gene3D" id="1.10.1580.10">
    <property type="match status" value="1"/>
</dbReference>
<keyword evidence="3" id="KW-0547">Nucleotide-binding</keyword>
<evidence type="ECO:0000256" key="2">
    <source>
        <dbReference type="ARBA" id="ARBA00022490"/>
    </source>
</evidence>
<dbReference type="GO" id="GO:0005525">
    <property type="term" value="F:GTP binding"/>
    <property type="evidence" value="ECO:0007669"/>
    <property type="project" value="UniProtKB-KW"/>
</dbReference>
<evidence type="ECO:0000256" key="5">
    <source>
        <dbReference type="ARBA" id="ARBA00023134"/>
    </source>
</evidence>
<keyword evidence="2" id="KW-0963">Cytoplasm</keyword>
<dbReference type="CDD" id="cd01857">
    <property type="entry name" value="HSR1_MMR1"/>
    <property type="match status" value="1"/>
</dbReference>
<dbReference type="InterPro" id="IPR027417">
    <property type="entry name" value="P-loop_NTPase"/>
</dbReference>
<reference evidence="8" key="1">
    <citation type="journal article" date="2020" name="J. Eukaryot. Microbiol.">
        <title>De novo Sequencing, Assembly and Annotation of the Transcriptome for the Free-Living Testate Amoeba Arcella intermedia.</title>
        <authorList>
            <person name="Ribeiro G.M."/>
            <person name="Porfirio-Sousa A.L."/>
            <person name="Maurer-Alcala X.X."/>
            <person name="Katz L.A."/>
            <person name="Lahr D.J.G."/>
        </authorList>
    </citation>
    <scope>NUCLEOTIDE SEQUENCE</scope>
</reference>
<dbReference type="InterPro" id="IPR030378">
    <property type="entry name" value="G_CP_dom"/>
</dbReference>
<dbReference type="SUPFAM" id="SSF52540">
    <property type="entry name" value="P-loop containing nucleoside triphosphate hydrolases"/>
    <property type="match status" value="1"/>
</dbReference>
<dbReference type="GO" id="GO:0005829">
    <property type="term" value="C:cytosol"/>
    <property type="evidence" value="ECO:0007669"/>
    <property type="project" value="TreeGrafter"/>
</dbReference>
<evidence type="ECO:0000256" key="6">
    <source>
        <dbReference type="SAM" id="MobiDB-lite"/>
    </source>
</evidence>
<feature type="region of interest" description="Disordered" evidence="6">
    <location>
        <begin position="452"/>
        <end position="573"/>
    </location>
</feature>
<dbReference type="GO" id="GO:0003924">
    <property type="term" value="F:GTPase activity"/>
    <property type="evidence" value="ECO:0007669"/>
    <property type="project" value="InterPro"/>
</dbReference>
<dbReference type="PANTHER" id="PTHR45709">
    <property type="entry name" value="LARGE SUBUNIT GTPASE 1 HOMOLOG-RELATED"/>
    <property type="match status" value="1"/>
</dbReference>